<protein>
    <recommendedName>
        <fullName evidence="1">Serine-threonine/tyrosine-protein kinase catalytic domain-containing protein</fullName>
    </recommendedName>
</protein>
<evidence type="ECO:0000313" key="3">
    <source>
        <dbReference type="Proteomes" id="UP001273166"/>
    </source>
</evidence>
<reference evidence="2" key="1">
    <citation type="journal article" date="2023" name="Mol. Phylogenet. Evol.">
        <title>Genome-scale phylogeny and comparative genomics of the fungal order Sordariales.</title>
        <authorList>
            <person name="Hensen N."/>
            <person name="Bonometti L."/>
            <person name="Westerberg I."/>
            <person name="Brannstrom I.O."/>
            <person name="Guillou S."/>
            <person name="Cros-Aarteil S."/>
            <person name="Calhoun S."/>
            <person name="Haridas S."/>
            <person name="Kuo A."/>
            <person name="Mondo S."/>
            <person name="Pangilinan J."/>
            <person name="Riley R."/>
            <person name="LaButti K."/>
            <person name="Andreopoulos B."/>
            <person name="Lipzen A."/>
            <person name="Chen C."/>
            <person name="Yan M."/>
            <person name="Daum C."/>
            <person name="Ng V."/>
            <person name="Clum A."/>
            <person name="Steindorff A."/>
            <person name="Ohm R.A."/>
            <person name="Martin F."/>
            <person name="Silar P."/>
            <person name="Natvig D.O."/>
            <person name="Lalanne C."/>
            <person name="Gautier V."/>
            <person name="Ament-Velasquez S.L."/>
            <person name="Kruys A."/>
            <person name="Hutchinson M.I."/>
            <person name="Powell A.J."/>
            <person name="Barry K."/>
            <person name="Miller A.N."/>
            <person name="Grigoriev I.V."/>
            <person name="Debuchy R."/>
            <person name="Gladieux P."/>
            <person name="Hiltunen Thoren M."/>
            <person name="Johannesson H."/>
        </authorList>
    </citation>
    <scope>NUCLEOTIDE SEQUENCE</scope>
    <source>
        <strain evidence="2">CBS 333.67</strain>
    </source>
</reference>
<dbReference type="AlphaFoldDB" id="A0AAJ0GS33"/>
<dbReference type="Proteomes" id="UP001273166">
    <property type="component" value="Unassembled WGS sequence"/>
</dbReference>
<proteinExistence type="predicted"/>
<organism evidence="2 3">
    <name type="scientific">Chaetomium strumarium</name>
    <dbReference type="NCBI Taxonomy" id="1170767"/>
    <lineage>
        <taxon>Eukaryota</taxon>
        <taxon>Fungi</taxon>
        <taxon>Dikarya</taxon>
        <taxon>Ascomycota</taxon>
        <taxon>Pezizomycotina</taxon>
        <taxon>Sordariomycetes</taxon>
        <taxon>Sordariomycetidae</taxon>
        <taxon>Sordariales</taxon>
        <taxon>Chaetomiaceae</taxon>
        <taxon>Chaetomium</taxon>
    </lineage>
</organism>
<dbReference type="RefSeq" id="XP_062720874.1">
    <property type="nucleotide sequence ID" value="XM_062865781.1"/>
</dbReference>
<feature type="domain" description="Serine-threonine/tyrosine-protein kinase catalytic" evidence="1">
    <location>
        <begin position="71"/>
        <end position="190"/>
    </location>
</feature>
<name>A0AAJ0GS33_9PEZI</name>
<dbReference type="GO" id="GO:0004672">
    <property type="term" value="F:protein kinase activity"/>
    <property type="evidence" value="ECO:0007669"/>
    <property type="project" value="InterPro"/>
</dbReference>
<dbReference type="Gene3D" id="1.10.510.10">
    <property type="entry name" value="Transferase(Phosphotransferase) domain 1"/>
    <property type="match status" value="1"/>
</dbReference>
<dbReference type="InterPro" id="IPR001245">
    <property type="entry name" value="Ser-Thr/Tyr_kinase_cat_dom"/>
</dbReference>
<evidence type="ECO:0000259" key="1">
    <source>
        <dbReference type="Pfam" id="PF07714"/>
    </source>
</evidence>
<gene>
    <name evidence="2" type="ORF">B0T15DRAFT_433660</name>
</gene>
<dbReference type="SUPFAM" id="SSF56112">
    <property type="entry name" value="Protein kinase-like (PK-like)"/>
    <property type="match status" value="1"/>
</dbReference>
<sequence length="195" mass="21957">MTSERSKRLTHLDFYGLLTGKKPAGLGAPGTNASVAVKRESIWEHYEWMYKLRLGIDHRAIVAEKKVPSKHATVYSIKQFAASDVKTGQDTFLDMFQNIRHHSFVPTHEIFWTDNICFVVLEYMPCSLYEVRANDHLTEPRLAAIVGQASAPCLIGVLDGLSYLEQWGLEHGSLTCSNIFLGYDGIVKIGKKTRQ</sequence>
<dbReference type="InterPro" id="IPR011009">
    <property type="entry name" value="Kinase-like_dom_sf"/>
</dbReference>
<dbReference type="GeneID" id="87884610"/>
<keyword evidence="3" id="KW-1185">Reference proteome</keyword>
<reference evidence="2" key="2">
    <citation type="submission" date="2023-06" db="EMBL/GenBank/DDBJ databases">
        <authorList>
            <consortium name="Lawrence Berkeley National Laboratory"/>
            <person name="Mondo S.J."/>
            <person name="Hensen N."/>
            <person name="Bonometti L."/>
            <person name="Westerberg I."/>
            <person name="Brannstrom I.O."/>
            <person name="Guillou S."/>
            <person name="Cros-Aarteil S."/>
            <person name="Calhoun S."/>
            <person name="Haridas S."/>
            <person name="Kuo A."/>
            <person name="Pangilinan J."/>
            <person name="Riley R."/>
            <person name="Labutti K."/>
            <person name="Andreopoulos B."/>
            <person name="Lipzen A."/>
            <person name="Chen C."/>
            <person name="Yanf M."/>
            <person name="Daum C."/>
            <person name="Ng V."/>
            <person name="Clum A."/>
            <person name="Steindorff A."/>
            <person name="Ohm R."/>
            <person name="Martin F."/>
            <person name="Silar P."/>
            <person name="Natvig D."/>
            <person name="Lalanne C."/>
            <person name="Gautier V."/>
            <person name="Ament-Velasquez S.L."/>
            <person name="Kruys A."/>
            <person name="Hutchinson M.I."/>
            <person name="Powell A.J."/>
            <person name="Barry K."/>
            <person name="Miller A.N."/>
            <person name="Grigoriev I.V."/>
            <person name="Debuchy R."/>
            <person name="Gladieux P."/>
            <person name="Thoren M.H."/>
            <person name="Johannesson H."/>
        </authorList>
    </citation>
    <scope>NUCLEOTIDE SEQUENCE</scope>
    <source>
        <strain evidence="2">CBS 333.67</strain>
    </source>
</reference>
<dbReference type="Pfam" id="PF07714">
    <property type="entry name" value="PK_Tyr_Ser-Thr"/>
    <property type="match status" value="1"/>
</dbReference>
<dbReference type="EMBL" id="JAUDZG010000004">
    <property type="protein sequence ID" value="KAK3305094.1"/>
    <property type="molecule type" value="Genomic_DNA"/>
</dbReference>
<comment type="caution">
    <text evidence="2">The sequence shown here is derived from an EMBL/GenBank/DDBJ whole genome shotgun (WGS) entry which is preliminary data.</text>
</comment>
<evidence type="ECO:0000313" key="2">
    <source>
        <dbReference type="EMBL" id="KAK3305094.1"/>
    </source>
</evidence>
<accession>A0AAJ0GS33</accession>